<dbReference type="SUPFAM" id="SSF55073">
    <property type="entry name" value="Nucleotide cyclase"/>
    <property type="match status" value="1"/>
</dbReference>
<evidence type="ECO:0000313" key="8">
    <source>
        <dbReference type="EMBL" id="EDO28870.1"/>
    </source>
</evidence>
<keyword evidence="9" id="KW-1185">Reference proteome</keyword>
<dbReference type="InterPro" id="IPR001054">
    <property type="entry name" value="A/G_cyclase"/>
</dbReference>
<protein>
    <recommendedName>
        <fullName evidence="7">Guanylate cyclase domain-containing protein</fullName>
    </recommendedName>
</protein>
<gene>
    <name evidence="8" type="ORF">NEMVEDRAFT_v1g2835</name>
</gene>
<organism evidence="8 9">
    <name type="scientific">Nematostella vectensis</name>
    <name type="common">Starlet sea anemone</name>
    <dbReference type="NCBI Taxonomy" id="45351"/>
    <lineage>
        <taxon>Eukaryota</taxon>
        <taxon>Metazoa</taxon>
        <taxon>Cnidaria</taxon>
        <taxon>Anthozoa</taxon>
        <taxon>Hexacorallia</taxon>
        <taxon>Actiniaria</taxon>
        <taxon>Edwardsiidae</taxon>
        <taxon>Nematostella</taxon>
    </lineage>
</organism>
<dbReference type="HOGENOM" id="CLU_2712049_0_0_1"/>
<keyword evidence="5" id="KW-0472">Membrane</keyword>
<dbReference type="PANTHER" id="PTHR11920">
    <property type="entry name" value="GUANYLYL CYCLASE"/>
    <property type="match status" value="1"/>
</dbReference>
<dbReference type="Gene3D" id="3.30.70.1230">
    <property type="entry name" value="Nucleotide cyclase"/>
    <property type="match status" value="1"/>
</dbReference>
<dbReference type="InParanoid" id="A7T592"/>
<dbReference type="GO" id="GO:0000166">
    <property type="term" value="F:nucleotide binding"/>
    <property type="evidence" value="ECO:0007669"/>
    <property type="project" value="UniProtKB-KW"/>
</dbReference>
<proteinExistence type="predicted"/>
<dbReference type="Proteomes" id="UP000001593">
    <property type="component" value="Unassembled WGS sequence"/>
</dbReference>
<evidence type="ECO:0000256" key="3">
    <source>
        <dbReference type="ARBA" id="ARBA00022741"/>
    </source>
</evidence>
<accession>A7T592</accession>
<evidence type="ECO:0000259" key="7">
    <source>
        <dbReference type="PROSITE" id="PS50125"/>
    </source>
</evidence>
<evidence type="ECO:0000256" key="4">
    <source>
        <dbReference type="ARBA" id="ARBA00022989"/>
    </source>
</evidence>
<evidence type="ECO:0000256" key="2">
    <source>
        <dbReference type="ARBA" id="ARBA00022692"/>
    </source>
</evidence>
<dbReference type="GO" id="GO:0016020">
    <property type="term" value="C:membrane"/>
    <property type="evidence" value="ECO:0007669"/>
    <property type="project" value="UniProtKB-SubCell"/>
</dbReference>
<feature type="domain" description="Guanylate cyclase" evidence="7">
    <location>
        <begin position="7"/>
        <end position="86"/>
    </location>
</feature>
<dbReference type="FunFam" id="3.30.70.1230:FF:000139">
    <property type="entry name" value="Predicted protein"/>
    <property type="match status" value="1"/>
</dbReference>
<dbReference type="Pfam" id="PF00211">
    <property type="entry name" value="Guanylate_cyc"/>
    <property type="match status" value="1"/>
</dbReference>
<reference evidence="8 9" key="1">
    <citation type="journal article" date="2007" name="Science">
        <title>Sea anemone genome reveals ancestral eumetazoan gene repertoire and genomic organization.</title>
        <authorList>
            <person name="Putnam N.H."/>
            <person name="Srivastava M."/>
            <person name="Hellsten U."/>
            <person name="Dirks B."/>
            <person name="Chapman J."/>
            <person name="Salamov A."/>
            <person name="Terry A."/>
            <person name="Shapiro H."/>
            <person name="Lindquist E."/>
            <person name="Kapitonov V.V."/>
            <person name="Jurka J."/>
            <person name="Genikhovich G."/>
            <person name="Grigoriev I.V."/>
            <person name="Lucas S.M."/>
            <person name="Steele R.E."/>
            <person name="Finnerty J.R."/>
            <person name="Technau U."/>
            <person name="Martindale M.Q."/>
            <person name="Rokhsar D.S."/>
        </authorList>
    </citation>
    <scope>NUCLEOTIDE SEQUENCE [LARGE SCALE GENOMIC DNA]</scope>
    <source>
        <strain evidence="9">CH2 X CH6</strain>
    </source>
</reference>
<dbReference type="EMBL" id="DS471088">
    <property type="protein sequence ID" value="EDO28870.1"/>
    <property type="molecule type" value="Genomic_DNA"/>
</dbReference>
<keyword evidence="4" id="KW-1133">Transmembrane helix</keyword>
<dbReference type="PhylomeDB" id="A7T592"/>
<dbReference type="eggNOG" id="KOG1023">
    <property type="taxonomic scope" value="Eukaryota"/>
</dbReference>
<evidence type="ECO:0000256" key="5">
    <source>
        <dbReference type="ARBA" id="ARBA00023136"/>
    </source>
</evidence>
<dbReference type="InterPro" id="IPR050401">
    <property type="entry name" value="Cyclic_nucleotide_synthase"/>
</dbReference>
<dbReference type="GO" id="GO:0009190">
    <property type="term" value="P:cyclic nucleotide biosynthetic process"/>
    <property type="evidence" value="ECO:0007669"/>
    <property type="project" value="InterPro"/>
</dbReference>
<name>A7T592_NEMVE</name>
<evidence type="ECO:0000256" key="6">
    <source>
        <dbReference type="ARBA" id="ARBA00023239"/>
    </source>
</evidence>
<dbReference type="AlphaFoldDB" id="A7T592"/>
<dbReference type="GO" id="GO:0035556">
    <property type="term" value="P:intracellular signal transduction"/>
    <property type="evidence" value="ECO:0007669"/>
    <property type="project" value="InterPro"/>
</dbReference>
<evidence type="ECO:0000313" key="9">
    <source>
        <dbReference type="Proteomes" id="UP000001593"/>
    </source>
</evidence>
<comment type="subcellular location">
    <subcellularLocation>
        <location evidence="1">Membrane</location>
    </subcellularLocation>
</comment>
<dbReference type="PANTHER" id="PTHR11920:SF335">
    <property type="entry name" value="GUANYLATE CYCLASE"/>
    <property type="match status" value="1"/>
</dbReference>
<dbReference type="InterPro" id="IPR029787">
    <property type="entry name" value="Nucleotide_cyclase"/>
</dbReference>
<keyword evidence="2" id="KW-0812">Transmembrane</keyword>
<dbReference type="GO" id="GO:0016829">
    <property type="term" value="F:lyase activity"/>
    <property type="evidence" value="ECO:0007669"/>
    <property type="project" value="UniProtKB-KW"/>
</dbReference>
<feature type="non-terminal residue" evidence="8">
    <location>
        <position position="86"/>
    </location>
</feature>
<dbReference type="PROSITE" id="PS50125">
    <property type="entry name" value="GUANYLATE_CYCLASE_2"/>
    <property type="match status" value="1"/>
</dbReference>
<keyword evidence="3" id="KW-0547">Nucleotide-binding</keyword>
<keyword evidence="6" id="KW-0456">Lyase</keyword>
<feature type="non-terminal residue" evidence="8">
    <location>
        <position position="1"/>
    </location>
</feature>
<evidence type="ECO:0000256" key="1">
    <source>
        <dbReference type="ARBA" id="ARBA00004370"/>
    </source>
</evidence>
<sequence length="86" mass="9393">NHDMYKESIADCLLVVSSLPVRNGISHAGEVVTRALDIPSLMTHFKVRHQPQIKLQLRVGLHNGPPVVAAVVGIHMPNFCLFGDSV</sequence>